<accession>A0A3M6Q603</accession>
<reference evidence="4 5" key="1">
    <citation type="submission" date="2018-10" db="EMBL/GenBank/DDBJ databases">
        <title>Comamonadaceae CDC group NO-1 genome sequencing and assembly.</title>
        <authorList>
            <person name="Bernier A.-M."/>
            <person name="Bernard K."/>
        </authorList>
    </citation>
    <scope>NUCLEOTIDE SEQUENCE [LARGE SCALE GENOMIC DNA]</scope>
    <source>
        <strain evidence="2 4">NML161473</strain>
        <strain evidence="3 6">NML180581</strain>
        <strain evidence="1 5">NML970147</strain>
    </source>
</reference>
<evidence type="ECO:0000313" key="2">
    <source>
        <dbReference type="EMBL" id="RMX02705.1"/>
    </source>
</evidence>
<name>A0A3M6Q603_9BURK</name>
<keyword evidence="4" id="KW-1185">Reference proteome</keyword>
<dbReference type="EMBL" id="RDQL01000001">
    <property type="protein sequence ID" value="RMX02705.1"/>
    <property type="molecule type" value="Genomic_DNA"/>
</dbReference>
<evidence type="ECO:0000313" key="6">
    <source>
        <dbReference type="Proteomes" id="UP000281171"/>
    </source>
</evidence>
<protein>
    <submittedName>
        <fullName evidence="1">Uncharacterized protein</fullName>
    </submittedName>
</protein>
<evidence type="ECO:0000313" key="3">
    <source>
        <dbReference type="EMBL" id="RMX11342.1"/>
    </source>
</evidence>
<accession>A0A3M6QID8</accession>
<dbReference type="EMBL" id="RDQK01000003">
    <property type="protein sequence ID" value="RMX11342.1"/>
    <property type="molecule type" value="Genomic_DNA"/>
</dbReference>
<dbReference type="EMBL" id="RDQM01000007">
    <property type="protein sequence ID" value="RMW98619.1"/>
    <property type="molecule type" value="Genomic_DNA"/>
</dbReference>
<gene>
    <name evidence="3" type="ORF">EBQ24_01285</name>
    <name evidence="2" type="ORF">EBQ25_00255</name>
    <name evidence="1" type="ORF">EBQ26_07200</name>
</gene>
<comment type="caution">
    <text evidence="1">The sequence shown here is derived from an EMBL/GenBank/DDBJ whole genome shotgun (WGS) entry which is preliminary data.</text>
</comment>
<evidence type="ECO:0000313" key="5">
    <source>
        <dbReference type="Proteomes" id="UP000267521"/>
    </source>
</evidence>
<dbReference type="AlphaFoldDB" id="A0A3M6Q603"/>
<dbReference type="Proteomes" id="UP000267035">
    <property type="component" value="Unassembled WGS sequence"/>
</dbReference>
<organism evidence="1 5">
    <name type="scientific">Allofranklinella schreckenbergeri</name>
    <dbReference type="NCBI Taxonomy" id="1076744"/>
    <lineage>
        <taxon>Bacteria</taxon>
        <taxon>Pseudomonadati</taxon>
        <taxon>Pseudomonadota</taxon>
        <taxon>Betaproteobacteria</taxon>
        <taxon>Burkholderiales</taxon>
        <taxon>Comamonadaceae</taxon>
        <taxon>Allofranklinella</taxon>
    </lineage>
</organism>
<evidence type="ECO:0000313" key="1">
    <source>
        <dbReference type="EMBL" id="RMW98619.1"/>
    </source>
</evidence>
<accession>A0A3M6R7M6</accession>
<dbReference type="Proteomes" id="UP000267521">
    <property type="component" value="Unassembled WGS sequence"/>
</dbReference>
<evidence type="ECO:0000313" key="4">
    <source>
        <dbReference type="Proteomes" id="UP000267035"/>
    </source>
</evidence>
<dbReference type="Proteomes" id="UP000281171">
    <property type="component" value="Unassembled WGS sequence"/>
</dbReference>
<sequence>MQRDYSELFARQTPVRGKYFEQAMRAKRMVEIDSDVLQAFPTAKELNAALRSLIAASRHVHLKDAS</sequence>
<proteinExistence type="predicted"/>